<evidence type="ECO:0000256" key="3">
    <source>
        <dbReference type="ARBA" id="ARBA00017473"/>
    </source>
</evidence>
<dbReference type="HOGENOM" id="CLU_053057_3_0_9"/>
<feature type="domain" description="GHMP kinase C-terminal" evidence="11">
    <location>
        <begin position="194"/>
        <end position="269"/>
    </location>
</feature>
<evidence type="ECO:0000256" key="2">
    <source>
        <dbReference type="ARBA" id="ARBA00012052"/>
    </source>
</evidence>
<dbReference type="GO" id="GO:0016114">
    <property type="term" value="P:terpenoid biosynthetic process"/>
    <property type="evidence" value="ECO:0007669"/>
    <property type="project" value="UniProtKB-UniRule"/>
</dbReference>
<sequence>MEITKVKSKSKINIGLDVISKRDDGYHNIKTIMHELNLFDEMEFSTDAQGFEIISDLNIKKEDNLIYKAYKGFCDYVGEDLNLKVRLNKLLPMGAGIAGGTFNGAETIKYLNRAYGYNIKRDELISFSKKIGADFPYCLTGGKCLAEGIGEILTPVDYSDPYVLLINPGYEVSTKEVYENLKLSESRIDFDKILEALQNKNISALNHSLKNNMEDYVFKKHKELDIIKDRMVKFGGASAMSGSGPTIFGIFYDRDLLLDAYKYFKDRYKNVYLGGNYE</sequence>
<dbReference type="GO" id="GO:0019288">
    <property type="term" value="P:isopentenyl diphosphate biosynthetic process, methylerythritol 4-phosphate pathway"/>
    <property type="evidence" value="ECO:0007669"/>
    <property type="project" value="UniProtKB-UniRule"/>
</dbReference>
<keyword evidence="5 9" id="KW-0547">Nucleotide-binding</keyword>
<evidence type="ECO:0000259" key="11">
    <source>
        <dbReference type="Pfam" id="PF08544"/>
    </source>
</evidence>
<dbReference type="GO" id="GO:0005524">
    <property type="term" value="F:ATP binding"/>
    <property type="evidence" value="ECO:0007669"/>
    <property type="project" value="UniProtKB-UniRule"/>
</dbReference>
<comment type="function">
    <text evidence="9">Catalyzes the phosphorylation of the position 2 hydroxy group of 4-diphosphocytidyl-2C-methyl-D-erythritol.</text>
</comment>
<keyword evidence="4 9" id="KW-0808">Transferase</keyword>
<evidence type="ECO:0000313" key="13">
    <source>
        <dbReference type="Proteomes" id="UP000003280"/>
    </source>
</evidence>
<dbReference type="EMBL" id="AEEH01000051">
    <property type="protein sequence ID" value="EFM24561.1"/>
    <property type="molecule type" value="Genomic_DNA"/>
</dbReference>
<dbReference type="SUPFAM" id="SSF55060">
    <property type="entry name" value="GHMP Kinase, C-terminal domain"/>
    <property type="match status" value="1"/>
</dbReference>
<keyword evidence="9" id="KW-0414">Isoprene biosynthesis</keyword>
<gene>
    <name evidence="9 12" type="primary">ispE</name>
    <name evidence="12" type="ORF">HMPREF9225_1797</name>
</gene>
<feature type="active site" evidence="9">
    <location>
        <position position="11"/>
    </location>
</feature>
<dbReference type="InterPro" id="IPR020568">
    <property type="entry name" value="Ribosomal_Su5_D2-typ_SF"/>
</dbReference>
<evidence type="ECO:0000256" key="6">
    <source>
        <dbReference type="ARBA" id="ARBA00022777"/>
    </source>
</evidence>
<dbReference type="InterPro" id="IPR036554">
    <property type="entry name" value="GHMP_kinase_C_sf"/>
</dbReference>
<dbReference type="InterPro" id="IPR014721">
    <property type="entry name" value="Ribsml_uS5_D2-typ_fold_subgr"/>
</dbReference>
<evidence type="ECO:0000256" key="9">
    <source>
        <dbReference type="HAMAP-Rule" id="MF_00061"/>
    </source>
</evidence>
<dbReference type="PANTHER" id="PTHR43527:SF2">
    <property type="entry name" value="4-DIPHOSPHOCYTIDYL-2-C-METHYL-D-ERYTHRITOL KINASE, CHLOROPLASTIC"/>
    <property type="match status" value="1"/>
</dbReference>
<feature type="domain" description="GHMP kinase N-terminal" evidence="10">
    <location>
        <begin position="64"/>
        <end position="142"/>
    </location>
</feature>
<comment type="caution">
    <text evidence="12">The sequence shown here is derived from an EMBL/GenBank/DDBJ whole genome shotgun (WGS) entry which is preliminary data.</text>
</comment>
<evidence type="ECO:0000256" key="4">
    <source>
        <dbReference type="ARBA" id="ARBA00022679"/>
    </source>
</evidence>
<proteinExistence type="inferred from homology"/>
<accession>E0NNQ8</accession>
<comment type="similarity">
    <text evidence="1 9">Belongs to the GHMP kinase family. IspE subfamily.</text>
</comment>
<comment type="catalytic activity">
    <reaction evidence="9">
        <text>4-CDP-2-C-methyl-D-erythritol + ATP = 4-CDP-2-C-methyl-D-erythritol 2-phosphate + ADP + H(+)</text>
        <dbReference type="Rhea" id="RHEA:18437"/>
        <dbReference type="ChEBI" id="CHEBI:15378"/>
        <dbReference type="ChEBI" id="CHEBI:30616"/>
        <dbReference type="ChEBI" id="CHEBI:57823"/>
        <dbReference type="ChEBI" id="CHEBI:57919"/>
        <dbReference type="ChEBI" id="CHEBI:456216"/>
        <dbReference type="EC" id="2.7.1.148"/>
    </reaction>
</comment>
<dbReference type="GO" id="GO:0050515">
    <property type="term" value="F:4-(cytidine 5'-diphospho)-2-C-methyl-D-erythritol kinase activity"/>
    <property type="evidence" value="ECO:0007669"/>
    <property type="project" value="UniProtKB-UniRule"/>
</dbReference>
<evidence type="ECO:0000259" key="10">
    <source>
        <dbReference type="Pfam" id="PF00288"/>
    </source>
</evidence>
<dbReference type="Pfam" id="PF00288">
    <property type="entry name" value="GHMP_kinases_N"/>
    <property type="match status" value="1"/>
</dbReference>
<dbReference type="EC" id="2.7.1.148" evidence="2 9"/>
<dbReference type="SUPFAM" id="SSF54211">
    <property type="entry name" value="Ribosomal protein S5 domain 2-like"/>
    <property type="match status" value="1"/>
</dbReference>
<dbReference type="STRING" id="862517.HMPREF9225_1797"/>
<feature type="active site" evidence="9">
    <location>
        <position position="134"/>
    </location>
</feature>
<dbReference type="Gene3D" id="3.30.230.10">
    <property type="match status" value="1"/>
</dbReference>
<dbReference type="eggNOG" id="COG1947">
    <property type="taxonomic scope" value="Bacteria"/>
</dbReference>
<organism evidence="12 13">
    <name type="scientific">Peptoniphilus duerdenii ATCC BAA-1640</name>
    <dbReference type="NCBI Taxonomy" id="862517"/>
    <lineage>
        <taxon>Bacteria</taxon>
        <taxon>Bacillati</taxon>
        <taxon>Bacillota</taxon>
        <taxon>Tissierellia</taxon>
        <taxon>Tissierellales</taxon>
        <taxon>Peptoniphilaceae</taxon>
        <taxon>Peptoniphilus</taxon>
    </lineage>
</organism>
<keyword evidence="6 9" id="KW-0418">Kinase</keyword>
<dbReference type="PANTHER" id="PTHR43527">
    <property type="entry name" value="4-DIPHOSPHOCYTIDYL-2-C-METHYL-D-ERYTHRITOL KINASE, CHLOROPLASTIC"/>
    <property type="match status" value="1"/>
</dbReference>
<evidence type="ECO:0000256" key="7">
    <source>
        <dbReference type="ARBA" id="ARBA00022840"/>
    </source>
</evidence>
<dbReference type="InterPro" id="IPR004424">
    <property type="entry name" value="IspE"/>
</dbReference>
<keyword evidence="7 9" id="KW-0067">ATP-binding</keyword>
<keyword evidence="13" id="KW-1185">Reference proteome</keyword>
<reference evidence="12 13" key="1">
    <citation type="submission" date="2010-07" db="EMBL/GenBank/DDBJ databases">
        <authorList>
            <person name="Muzny D."/>
            <person name="Qin X."/>
            <person name="Deng J."/>
            <person name="Jiang H."/>
            <person name="Liu Y."/>
            <person name="Qu J."/>
            <person name="Song X.-Z."/>
            <person name="Zhang L."/>
            <person name="Thornton R."/>
            <person name="Coyle M."/>
            <person name="Francisco L."/>
            <person name="Jackson L."/>
            <person name="Javaid M."/>
            <person name="Korchina V."/>
            <person name="Kovar C."/>
            <person name="Mata R."/>
            <person name="Mathew T."/>
            <person name="Ngo R."/>
            <person name="Nguyen L."/>
            <person name="Nguyen N."/>
            <person name="Okwuonu G."/>
            <person name="Ongeri F."/>
            <person name="Pham C."/>
            <person name="Simmons D."/>
            <person name="Wilczek-Boney K."/>
            <person name="Hale W."/>
            <person name="Jakkamsetti A."/>
            <person name="Pham P."/>
            <person name="Ruth R."/>
            <person name="San Lucas F."/>
            <person name="Warren J."/>
            <person name="Zhang J."/>
            <person name="Zhao Z."/>
            <person name="Zhou C."/>
            <person name="Zhu D."/>
            <person name="Lee S."/>
            <person name="Bess C."/>
            <person name="Blankenburg K."/>
            <person name="Forbes L."/>
            <person name="Fu Q."/>
            <person name="Gubbala S."/>
            <person name="Hirani K."/>
            <person name="Jayaseelan J.C."/>
            <person name="Lara F."/>
            <person name="Munidasa M."/>
            <person name="Palculict T."/>
            <person name="Patil S."/>
            <person name="Pu L.-L."/>
            <person name="Saada N."/>
            <person name="Tang L."/>
            <person name="Weissenberger G."/>
            <person name="Zhu Y."/>
            <person name="Hemphill L."/>
            <person name="Shang Y."/>
            <person name="Youmans B."/>
            <person name="Ayvaz T."/>
            <person name="Ross M."/>
            <person name="Santibanez J."/>
            <person name="Aqrawi P."/>
            <person name="Gross S."/>
            <person name="Joshi V."/>
            <person name="Fowler G."/>
            <person name="Nazareth L."/>
            <person name="Reid J."/>
            <person name="Worley K."/>
            <person name="Petrosino J."/>
            <person name="Highlander S."/>
            <person name="Gibbs R."/>
        </authorList>
    </citation>
    <scope>NUCLEOTIDE SEQUENCE [LARGE SCALE GENOMIC DNA]</scope>
    <source>
        <strain evidence="12 13">ATCC BAA-1640</strain>
    </source>
</reference>
<comment type="pathway">
    <text evidence="9">Isoprenoid biosynthesis; isopentenyl diphosphate biosynthesis via DXP pathway; isopentenyl diphosphate from 1-deoxy-D-xylulose 5-phosphate: step 3/6.</text>
</comment>
<dbReference type="Pfam" id="PF08544">
    <property type="entry name" value="GHMP_kinases_C"/>
    <property type="match status" value="1"/>
</dbReference>
<dbReference type="RefSeq" id="WP_008902572.1">
    <property type="nucleotide sequence ID" value="NZ_GL397071.1"/>
</dbReference>
<evidence type="ECO:0000313" key="12">
    <source>
        <dbReference type="EMBL" id="EFM24561.1"/>
    </source>
</evidence>
<dbReference type="NCBIfam" id="TIGR00154">
    <property type="entry name" value="ispE"/>
    <property type="match status" value="1"/>
</dbReference>
<dbReference type="Proteomes" id="UP000003280">
    <property type="component" value="Unassembled WGS sequence"/>
</dbReference>
<name>E0NNQ8_9FIRM</name>
<dbReference type="Gene3D" id="3.30.70.890">
    <property type="entry name" value="GHMP kinase, C-terminal domain"/>
    <property type="match status" value="1"/>
</dbReference>
<evidence type="ECO:0000256" key="5">
    <source>
        <dbReference type="ARBA" id="ARBA00022741"/>
    </source>
</evidence>
<dbReference type="HAMAP" id="MF_00061">
    <property type="entry name" value="IspE"/>
    <property type="match status" value="1"/>
</dbReference>
<dbReference type="InterPro" id="IPR013750">
    <property type="entry name" value="GHMP_kinase_C_dom"/>
</dbReference>
<dbReference type="InterPro" id="IPR006204">
    <property type="entry name" value="GHMP_kinase_N_dom"/>
</dbReference>
<dbReference type="OrthoDB" id="9809438at2"/>
<dbReference type="PIRSF" id="PIRSF010376">
    <property type="entry name" value="IspE"/>
    <property type="match status" value="1"/>
</dbReference>
<comment type="caution">
    <text evidence="9">Lacks conserved residue(s) required for the propagation of feature annotation.</text>
</comment>
<evidence type="ECO:0000256" key="8">
    <source>
        <dbReference type="ARBA" id="ARBA00032554"/>
    </source>
</evidence>
<evidence type="ECO:0000256" key="1">
    <source>
        <dbReference type="ARBA" id="ARBA00009684"/>
    </source>
</evidence>
<dbReference type="UniPathway" id="UPA00056">
    <property type="reaction ID" value="UER00094"/>
</dbReference>
<protein>
    <recommendedName>
        <fullName evidence="3 9">4-diphosphocytidyl-2-C-methyl-D-erythritol kinase</fullName>
        <shortName evidence="9">CMK</shortName>
        <ecNumber evidence="2 9">2.7.1.148</ecNumber>
    </recommendedName>
    <alternativeName>
        <fullName evidence="8 9">4-(cytidine-5'-diphospho)-2-C-methyl-D-erythritol kinase</fullName>
    </alternativeName>
</protein>
<dbReference type="AlphaFoldDB" id="E0NNQ8"/>